<dbReference type="AlphaFoldDB" id="A0A6J6JB88"/>
<dbReference type="InterPro" id="IPR036165">
    <property type="entry name" value="YefM-like_sf"/>
</dbReference>
<dbReference type="EMBL" id="CAEZVV010000003">
    <property type="protein sequence ID" value="CAB4634126.1"/>
    <property type="molecule type" value="Genomic_DNA"/>
</dbReference>
<evidence type="ECO:0000313" key="3">
    <source>
        <dbReference type="EMBL" id="CAB4634126.1"/>
    </source>
</evidence>
<evidence type="ECO:0000256" key="1">
    <source>
        <dbReference type="ARBA" id="ARBA00009981"/>
    </source>
</evidence>
<name>A0A6J6JB88_9ZZZZ</name>
<dbReference type="NCBIfam" id="TIGR01552">
    <property type="entry name" value="phd_fam"/>
    <property type="match status" value="1"/>
</dbReference>
<proteinExistence type="inferred from homology"/>
<organism evidence="3">
    <name type="scientific">freshwater metagenome</name>
    <dbReference type="NCBI Taxonomy" id="449393"/>
    <lineage>
        <taxon>unclassified sequences</taxon>
        <taxon>metagenomes</taxon>
        <taxon>ecological metagenomes</taxon>
    </lineage>
</organism>
<dbReference type="SUPFAM" id="SSF143120">
    <property type="entry name" value="YefM-like"/>
    <property type="match status" value="1"/>
</dbReference>
<accession>A0A6J6JB88</accession>
<sequence>MAPQVKSNATSAESVTVTEASRLGVSDLVRRASQGHDIVVEKHGTPVAAVIGLARFEQLEDLEADLRSAALVLSRLATDNGVRIGLDEVIDSLGFNRAELEAELDADLRAERT</sequence>
<evidence type="ECO:0000313" key="2">
    <source>
        <dbReference type="EMBL" id="CAB4574755.1"/>
    </source>
</evidence>
<reference evidence="3" key="1">
    <citation type="submission" date="2020-05" db="EMBL/GenBank/DDBJ databases">
        <authorList>
            <person name="Chiriac C."/>
            <person name="Salcher M."/>
            <person name="Ghai R."/>
            <person name="Kavagutti S V."/>
        </authorList>
    </citation>
    <scope>NUCLEOTIDE SEQUENCE</scope>
</reference>
<comment type="similarity">
    <text evidence="1">Belongs to the phD/YefM antitoxin family.</text>
</comment>
<dbReference type="Gene3D" id="3.40.1620.10">
    <property type="entry name" value="YefM-like domain"/>
    <property type="match status" value="1"/>
</dbReference>
<protein>
    <submittedName>
        <fullName evidence="3">Unannotated protein</fullName>
    </submittedName>
</protein>
<gene>
    <name evidence="2" type="ORF">UFOPK1711_00738</name>
    <name evidence="3" type="ORF">UFOPK2143_00107</name>
</gene>
<dbReference type="EMBL" id="CAEZTR010000033">
    <property type="protein sequence ID" value="CAB4574755.1"/>
    <property type="molecule type" value="Genomic_DNA"/>
</dbReference>